<dbReference type="PROSITE" id="PS00134">
    <property type="entry name" value="TRYPSIN_HIS"/>
    <property type="match status" value="1"/>
</dbReference>
<organism evidence="8 9">
    <name type="scientific">Cucurbitaria berberidis CBS 394.84</name>
    <dbReference type="NCBI Taxonomy" id="1168544"/>
    <lineage>
        <taxon>Eukaryota</taxon>
        <taxon>Fungi</taxon>
        <taxon>Dikarya</taxon>
        <taxon>Ascomycota</taxon>
        <taxon>Pezizomycotina</taxon>
        <taxon>Dothideomycetes</taxon>
        <taxon>Pleosporomycetidae</taxon>
        <taxon>Pleosporales</taxon>
        <taxon>Pleosporineae</taxon>
        <taxon>Cucurbitariaceae</taxon>
        <taxon>Cucurbitaria</taxon>
    </lineage>
</organism>
<evidence type="ECO:0000256" key="5">
    <source>
        <dbReference type="RuleBase" id="RU363034"/>
    </source>
</evidence>
<evidence type="ECO:0000259" key="7">
    <source>
        <dbReference type="PROSITE" id="PS50240"/>
    </source>
</evidence>
<dbReference type="InterPro" id="IPR018114">
    <property type="entry name" value="TRYPSIN_HIS"/>
</dbReference>
<evidence type="ECO:0000256" key="6">
    <source>
        <dbReference type="SAM" id="SignalP"/>
    </source>
</evidence>
<accession>A0A9P4GVT1</accession>
<feature type="domain" description="Peptidase S1" evidence="7">
    <location>
        <begin position="33"/>
        <end position="261"/>
    </location>
</feature>
<dbReference type="PRINTS" id="PR00722">
    <property type="entry name" value="CHYMOTRYPSIN"/>
</dbReference>
<dbReference type="InterPro" id="IPR001254">
    <property type="entry name" value="Trypsin_dom"/>
</dbReference>
<keyword evidence="1 5" id="KW-0645">Protease</keyword>
<dbReference type="Proteomes" id="UP000800039">
    <property type="component" value="Unassembled WGS sequence"/>
</dbReference>
<dbReference type="CDD" id="cd00190">
    <property type="entry name" value="Tryp_SPc"/>
    <property type="match status" value="1"/>
</dbReference>
<dbReference type="InterPro" id="IPR033116">
    <property type="entry name" value="TRYPSIN_SER"/>
</dbReference>
<dbReference type="GO" id="GO:0006508">
    <property type="term" value="P:proteolysis"/>
    <property type="evidence" value="ECO:0007669"/>
    <property type="project" value="UniProtKB-KW"/>
</dbReference>
<dbReference type="AlphaFoldDB" id="A0A9P4GVT1"/>
<dbReference type="PROSITE" id="PS00135">
    <property type="entry name" value="TRYPSIN_SER"/>
    <property type="match status" value="1"/>
</dbReference>
<keyword evidence="2 5" id="KW-0378">Hydrolase</keyword>
<protein>
    <submittedName>
        <fullName evidence="8">Trypsin-domain-containing protein</fullName>
    </submittedName>
</protein>
<dbReference type="GeneID" id="63848865"/>
<evidence type="ECO:0000256" key="3">
    <source>
        <dbReference type="ARBA" id="ARBA00022825"/>
    </source>
</evidence>
<keyword evidence="4" id="KW-1015">Disulfide bond</keyword>
<dbReference type="RefSeq" id="XP_040794785.1">
    <property type="nucleotide sequence ID" value="XM_040931613.1"/>
</dbReference>
<dbReference type="PROSITE" id="PS50240">
    <property type="entry name" value="TRYPSIN_DOM"/>
    <property type="match status" value="1"/>
</dbReference>
<dbReference type="PANTHER" id="PTHR24252">
    <property type="entry name" value="ACROSIN-RELATED"/>
    <property type="match status" value="1"/>
</dbReference>
<evidence type="ECO:0000256" key="4">
    <source>
        <dbReference type="ARBA" id="ARBA00023157"/>
    </source>
</evidence>
<dbReference type="InterPro" id="IPR009003">
    <property type="entry name" value="Peptidase_S1_PA"/>
</dbReference>
<dbReference type="GO" id="GO:0004252">
    <property type="term" value="F:serine-type endopeptidase activity"/>
    <property type="evidence" value="ECO:0007669"/>
    <property type="project" value="InterPro"/>
</dbReference>
<evidence type="ECO:0000256" key="1">
    <source>
        <dbReference type="ARBA" id="ARBA00022670"/>
    </source>
</evidence>
<proteinExistence type="predicted"/>
<keyword evidence="6" id="KW-0732">Signal</keyword>
<dbReference type="PANTHER" id="PTHR24252:SF7">
    <property type="entry name" value="HYALIN"/>
    <property type="match status" value="1"/>
</dbReference>
<dbReference type="FunFam" id="2.40.10.10:FF:000077">
    <property type="entry name" value="Predicted protein"/>
    <property type="match status" value="1"/>
</dbReference>
<evidence type="ECO:0000256" key="2">
    <source>
        <dbReference type="ARBA" id="ARBA00022801"/>
    </source>
</evidence>
<gene>
    <name evidence="8" type="ORF">K460DRAFT_352045</name>
</gene>
<dbReference type="EMBL" id="ML976614">
    <property type="protein sequence ID" value="KAF1852222.1"/>
    <property type="molecule type" value="Genomic_DNA"/>
</dbReference>
<dbReference type="Pfam" id="PF00089">
    <property type="entry name" value="Trypsin"/>
    <property type="match status" value="1"/>
</dbReference>
<feature type="chain" id="PRO_5040248959" evidence="6">
    <location>
        <begin position="19"/>
        <end position="261"/>
    </location>
</feature>
<feature type="signal peptide" evidence="6">
    <location>
        <begin position="1"/>
        <end position="18"/>
    </location>
</feature>
<dbReference type="SUPFAM" id="SSF50494">
    <property type="entry name" value="Trypsin-like serine proteases"/>
    <property type="match status" value="1"/>
</dbReference>
<evidence type="ECO:0000313" key="8">
    <source>
        <dbReference type="EMBL" id="KAF1852222.1"/>
    </source>
</evidence>
<keyword evidence="3 5" id="KW-0720">Serine protease</keyword>
<dbReference type="InterPro" id="IPR043504">
    <property type="entry name" value="Peptidase_S1_PA_chymotrypsin"/>
</dbReference>
<reference evidence="8" key="1">
    <citation type="submission" date="2020-01" db="EMBL/GenBank/DDBJ databases">
        <authorList>
            <consortium name="DOE Joint Genome Institute"/>
            <person name="Haridas S."/>
            <person name="Albert R."/>
            <person name="Binder M."/>
            <person name="Bloem J."/>
            <person name="Labutti K."/>
            <person name="Salamov A."/>
            <person name="Andreopoulos B."/>
            <person name="Baker S.E."/>
            <person name="Barry K."/>
            <person name="Bills G."/>
            <person name="Bluhm B.H."/>
            <person name="Cannon C."/>
            <person name="Castanera R."/>
            <person name="Culley D.E."/>
            <person name="Daum C."/>
            <person name="Ezra D."/>
            <person name="Gonzalez J.B."/>
            <person name="Henrissat B."/>
            <person name="Kuo A."/>
            <person name="Liang C."/>
            <person name="Lipzen A."/>
            <person name="Lutzoni F."/>
            <person name="Magnuson J."/>
            <person name="Mondo S."/>
            <person name="Nolan M."/>
            <person name="Ohm R."/>
            <person name="Pangilinan J."/>
            <person name="Park H.-J."/>
            <person name="Ramirez L."/>
            <person name="Alfaro M."/>
            <person name="Sun H."/>
            <person name="Tritt A."/>
            <person name="Yoshinaga Y."/>
            <person name="Zwiers L.-H."/>
            <person name="Turgeon B.G."/>
            <person name="Goodwin S.B."/>
            <person name="Spatafora J.W."/>
            <person name="Crous P.W."/>
            <person name="Grigoriev I.V."/>
        </authorList>
    </citation>
    <scope>NUCLEOTIDE SEQUENCE</scope>
    <source>
        <strain evidence="8">CBS 394.84</strain>
    </source>
</reference>
<dbReference type="OrthoDB" id="6380398at2759"/>
<dbReference type="SMART" id="SM00020">
    <property type="entry name" value="Tryp_SPc"/>
    <property type="match status" value="1"/>
</dbReference>
<name>A0A9P4GVT1_9PLEO</name>
<dbReference type="InterPro" id="IPR001314">
    <property type="entry name" value="Peptidase_S1A"/>
</dbReference>
<keyword evidence="9" id="KW-1185">Reference proteome</keyword>
<dbReference type="Gene3D" id="2.40.10.10">
    <property type="entry name" value="Trypsin-like serine proteases"/>
    <property type="match status" value="2"/>
</dbReference>
<evidence type="ECO:0000313" key="9">
    <source>
        <dbReference type="Proteomes" id="UP000800039"/>
    </source>
</evidence>
<comment type="caution">
    <text evidence="8">The sequence shown here is derived from an EMBL/GenBank/DDBJ whole genome shotgun (WGS) entry which is preliminary data.</text>
</comment>
<sequence length="261" mass="26036">MQLKDLFVALAIPALCTAAAIPQDTQFPDGEDIVGGEAASAGQFPFIVSIQRNGRHFCGGSLLNANTVLTAAHCAVGQAVAGLSVRAGSLNRASGGTVSAASAVRVNSGYVASTYDGDVAIIKLATPIPTSSTITYATLAAAGSDPASGTLTSVAGWGTLSSGGSTSPTLLQKVDVPVVSRATCQSNYPTRTITTNMWCAGLAQGGKDSCQGDSGGPIVVASTRVLAGIVSWGEGCAAAGKPGVYTRVGATAIRNFINANI</sequence>